<dbReference type="CDD" id="cd18186">
    <property type="entry name" value="BTB_POZ_ZBTB_KLHL-like"/>
    <property type="match status" value="1"/>
</dbReference>
<dbReference type="EMBL" id="CDMC01000004">
    <property type="protein sequence ID" value="CEL04081.1"/>
    <property type="molecule type" value="Genomic_DNA"/>
</dbReference>
<dbReference type="PANTHER" id="PTHR47843">
    <property type="entry name" value="BTB DOMAIN-CONTAINING PROTEIN-RELATED"/>
    <property type="match status" value="1"/>
</dbReference>
<dbReference type="Gene3D" id="3.30.710.10">
    <property type="entry name" value="Potassium Channel Kv1.1, Chain A"/>
    <property type="match status" value="1"/>
</dbReference>
<feature type="domain" description="BTB" evidence="1">
    <location>
        <begin position="16"/>
        <end position="80"/>
    </location>
</feature>
<dbReference type="InterPro" id="IPR000210">
    <property type="entry name" value="BTB/POZ_dom"/>
</dbReference>
<gene>
    <name evidence="2" type="ORF">ASPCAL05213</name>
</gene>
<evidence type="ECO:0000313" key="3">
    <source>
        <dbReference type="Proteomes" id="UP000054771"/>
    </source>
</evidence>
<dbReference type="OMA" id="YIFSEVY"/>
<reference evidence="3" key="1">
    <citation type="journal article" date="2016" name="Genome Announc.">
        <title>Draft genome sequences of fungus Aspergillus calidoustus.</title>
        <authorList>
            <person name="Horn F."/>
            <person name="Linde J."/>
            <person name="Mattern D.J."/>
            <person name="Walther G."/>
            <person name="Guthke R."/>
            <person name="Scherlach K."/>
            <person name="Martin K."/>
            <person name="Brakhage A.A."/>
            <person name="Petzke L."/>
            <person name="Valiante V."/>
        </authorList>
    </citation>
    <scope>NUCLEOTIDE SEQUENCE [LARGE SCALE GENOMIC DNA]</scope>
    <source>
        <strain evidence="3">SF006504</strain>
    </source>
</reference>
<name>A0A0U5FWZ4_ASPCI</name>
<keyword evidence="3" id="KW-1185">Reference proteome</keyword>
<dbReference type="Proteomes" id="UP000054771">
    <property type="component" value="Unassembled WGS sequence"/>
</dbReference>
<evidence type="ECO:0000259" key="1">
    <source>
        <dbReference type="PROSITE" id="PS50097"/>
    </source>
</evidence>
<evidence type="ECO:0000313" key="2">
    <source>
        <dbReference type="EMBL" id="CEL04081.1"/>
    </source>
</evidence>
<accession>A0A0U5FWZ4</accession>
<dbReference type="InterPro" id="IPR011333">
    <property type="entry name" value="SKP1/BTB/POZ_sf"/>
</dbReference>
<dbReference type="OrthoDB" id="6359816at2759"/>
<dbReference type="STRING" id="454130.A0A0U5FWZ4"/>
<dbReference type="SUPFAM" id="SSF54695">
    <property type="entry name" value="POZ domain"/>
    <property type="match status" value="1"/>
</dbReference>
<sequence>MAKEHSLPYINFLHSPTISLQAMEAGRPFHIHRDLLASKSKSISAAFERGFQEELKGVYTFQDTSEGTLARFIEWAYTGDYPAIIVPAQPTGAPAKKEEESNETDKLLTAIGGQPTATSMPGNHQLPAHMRIYIFGAIYLIPNLRSLAFERVTACFTELDKPEDLDTQLAVIAALRLAFRKLLSDDPLLDWLAQYAAYSIEKLRVQRDFHDLLLESPQLSSRMVLSLIPGQQPPWKSPPPKFTFGKYVPGTEYDVESEY</sequence>
<dbReference type="PROSITE" id="PS50097">
    <property type="entry name" value="BTB"/>
    <property type="match status" value="1"/>
</dbReference>
<proteinExistence type="predicted"/>
<dbReference type="AlphaFoldDB" id="A0A0U5FWZ4"/>
<protein>
    <recommendedName>
        <fullName evidence="1">BTB domain-containing protein</fullName>
    </recommendedName>
</protein>
<organism evidence="2 3">
    <name type="scientific">Aspergillus calidoustus</name>
    <dbReference type="NCBI Taxonomy" id="454130"/>
    <lineage>
        <taxon>Eukaryota</taxon>
        <taxon>Fungi</taxon>
        <taxon>Dikarya</taxon>
        <taxon>Ascomycota</taxon>
        <taxon>Pezizomycotina</taxon>
        <taxon>Eurotiomycetes</taxon>
        <taxon>Eurotiomycetidae</taxon>
        <taxon>Eurotiales</taxon>
        <taxon>Aspergillaceae</taxon>
        <taxon>Aspergillus</taxon>
        <taxon>Aspergillus subgen. Nidulantes</taxon>
    </lineage>
</organism>